<dbReference type="AlphaFoldDB" id="A0A830HE18"/>
<keyword evidence="1" id="KW-0175">Coiled coil</keyword>
<name>A0A830HE18_9CHLO</name>
<evidence type="ECO:0000256" key="1">
    <source>
        <dbReference type="SAM" id="Coils"/>
    </source>
</evidence>
<dbReference type="Proteomes" id="UP000660262">
    <property type="component" value="Unassembled WGS sequence"/>
</dbReference>
<dbReference type="EMBL" id="BNJQ01000006">
    <property type="protein sequence ID" value="GHP03811.1"/>
    <property type="molecule type" value="Genomic_DNA"/>
</dbReference>
<comment type="caution">
    <text evidence="3">The sequence shown here is derived from an EMBL/GenBank/DDBJ whole genome shotgun (WGS) entry which is preliminary data.</text>
</comment>
<dbReference type="Pfam" id="PF10498">
    <property type="entry name" value="IFT57"/>
    <property type="match status" value="1"/>
</dbReference>
<organism evidence="3 4">
    <name type="scientific">Pycnococcus provasolii</name>
    <dbReference type="NCBI Taxonomy" id="41880"/>
    <lineage>
        <taxon>Eukaryota</taxon>
        <taxon>Viridiplantae</taxon>
        <taxon>Chlorophyta</taxon>
        <taxon>Pseudoscourfieldiophyceae</taxon>
        <taxon>Pseudoscourfieldiales</taxon>
        <taxon>Pycnococcaceae</taxon>
        <taxon>Pycnococcus</taxon>
    </lineage>
</organism>
<keyword evidence="4" id="KW-1185">Reference proteome</keyword>
<evidence type="ECO:0000313" key="3">
    <source>
        <dbReference type="EMBL" id="GHP03811.1"/>
    </source>
</evidence>
<evidence type="ECO:0000256" key="2">
    <source>
        <dbReference type="SAM" id="MobiDB-lite"/>
    </source>
</evidence>
<protein>
    <submittedName>
        <fullName evidence="3">Uncharacterized protein</fullName>
    </submittedName>
</protein>
<proteinExistence type="predicted"/>
<feature type="coiled-coil region" evidence="1">
    <location>
        <begin position="373"/>
        <end position="407"/>
    </location>
</feature>
<reference evidence="3" key="1">
    <citation type="submission" date="2020-10" db="EMBL/GenBank/DDBJ databases">
        <title>Unveiling of a novel bifunctional photoreceptor, Dualchrome1, isolated from a cosmopolitan green alga.</title>
        <authorList>
            <person name="Suzuki S."/>
            <person name="Kawachi M."/>
        </authorList>
    </citation>
    <scope>NUCLEOTIDE SEQUENCE</scope>
    <source>
        <strain evidence="3">NIES 2893</strain>
    </source>
</reference>
<sequence>MLKVEAAARPDAEQVLSFAQAAVESAAVGNTARDAALISEHAVTNVTLLAEMGVAQMSRAVENMIASGRLHPLTFAYAPPGRHADSDVERRTLADFFAVCAFLLRALGKSDAELEAVASDLVVPGADVPRERRLEACQRVRDEAESVVRDSGGLKKAGKGQSGADADVSLERQNVPPSSAVTALLKGYGPAPAGVVAALSSVVVEKLHPKPPQPTTPAVEPAIPVVDVWDDEANVFSLVSSTAPPIPDEEAIDGDEEDGEADYVAHAEETDEDPMLNPILPSVDPDAWRSETTSLANRGAFTVTVQVDGAGFAPAQARAAELRHDIWEGLQDTAPRLAAATSVMSDEIDVSLSAITARESRVNGVGATPDAAVRSLKSRAQEANAQLNQAREALAHAESRVQSKAIELVRVEEAHRQVAERVEEAGACVKDPELGRQRYIHPMKLTMEDMRREMRVMDLTIERYRGELLRSGSSLAHLTKDLAEDEEEDDD</sequence>
<evidence type="ECO:0000313" key="4">
    <source>
        <dbReference type="Proteomes" id="UP000660262"/>
    </source>
</evidence>
<gene>
    <name evidence="3" type="ORF">PPROV_000256500</name>
</gene>
<dbReference type="InterPro" id="IPR019530">
    <property type="entry name" value="Intra-flagellar_transport_57"/>
</dbReference>
<accession>A0A830HE18</accession>
<feature type="region of interest" description="Disordered" evidence="2">
    <location>
        <begin position="148"/>
        <end position="167"/>
    </location>
</feature>